<evidence type="ECO:0000313" key="2">
    <source>
        <dbReference type="Proteomes" id="UP001060085"/>
    </source>
</evidence>
<keyword evidence="2" id="KW-1185">Reference proteome</keyword>
<proteinExistence type="predicted"/>
<dbReference type="Proteomes" id="UP001060085">
    <property type="component" value="Linkage Group LG08"/>
</dbReference>
<name>A0ACB9ZM01_CATRO</name>
<dbReference type="EMBL" id="CM044708">
    <property type="protein sequence ID" value="KAI5647470.1"/>
    <property type="molecule type" value="Genomic_DNA"/>
</dbReference>
<gene>
    <name evidence="1" type="ORF">M9H77_33475</name>
</gene>
<sequence length="108" mass="11156">MEELNEGGNTPAAGGVSGGAVAEYWFWGGITSTQLLWAMSSLRKGYAGDGRFMPFKAFAVASLFVGAAASATVGSLRASGVRSLLQVEDMKILGANIRAGLGISPRDE</sequence>
<organism evidence="1 2">
    <name type="scientific">Catharanthus roseus</name>
    <name type="common">Madagascar periwinkle</name>
    <name type="synonym">Vinca rosea</name>
    <dbReference type="NCBI Taxonomy" id="4058"/>
    <lineage>
        <taxon>Eukaryota</taxon>
        <taxon>Viridiplantae</taxon>
        <taxon>Streptophyta</taxon>
        <taxon>Embryophyta</taxon>
        <taxon>Tracheophyta</taxon>
        <taxon>Spermatophyta</taxon>
        <taxon>Magnoliopsida</taxon>
        <taxon>eudicotyledons</taxon>
        <taxon>Gunneridae</taxon>
        <taxon>Pentapetalae</taxon>
        <taxon>asterids</taxon>
        <taxon>lamiids</taxon>
        <taxon>Gentianales</taxon>
        <taxon>Apocynaceae</taxon>
        <taxon>Rauvolfioideae</taxon>
        <taxon>Vinceae</taxon>
        <taxon>Catharanthinae</taxon>
        <taxon>Catharanthus</taxon>
    </lineage>
</organism>
<reference evidence="2" key="1">
    <citation type="journal article" date="2023" name="Nat. Plants">
        <title>Single-cell RNA sequencing provides a high-resolution roadmap for understanding the multicellular compartmentation of specialized metabolism.</title>
        <authorList>
            <person name="Sun S."/>
            <person name="Shen X."/>
            <person name="Li Y."/>
            <person name="Li Y."/>
            <person name="Wang S."/>
            <person name="Li R."/>
            <person name="Zhang H."/>
            <person name="Shen G."/>
            <person name="Guo B."/>
            <person name="Wei J."/>
            <person name="Xu J."/>
            <person name="St-Pierre B."/>
            <person name="Chen S."/>
            <person name="Sun C."/>
        </authorList>
    </citation>
    <scope>NUCLEOTIDE SEQUENCE [LARGE SCALE GENOMIC DNA]</scope>
</reference>
<comment type="caution">
    <text evidence="1">The sequence shown here is derived from an EMBL/GenBank/DDBJ whole genome shotgun (WGS) entry which is preliminary data.</text>
</comment>
<evidence type="ECO:0000313" key="1">
    <source>
        <dbReference type="EMBL" id="KAI5647470.1"/>
    </source>
</evidence>
<accession>A0ACB9ZM01</accession>
<protein>
    <submittedName>
        <fullName evidence="1">Uncharacterized protein</fullName>
    </submittedName>
</protein>